<dbReference type="Gene3D" id="2.40.10.170">
    <property type="match status" value="1"/>
</dbReference>
<evidence type="ECO:0000259" key="1">
    <source>
        <dbReference type="Pfam" id="PF02559"/>
    </source>
</evidence>
<keyword evidence="3" id="KW-1185">Reference proteome</keyword>
<reference evidence="2" key="1">
    <citation type="submission" date="2020-08" db="EMBL/GenBank/DDBJ databases">
        <title>Genome public.</title>
        <authorList>
            <person name="Liu C."/>
            <person name="Sun Q."/>
        </authorList>
    </citation>
    <scope>NUCLEOTIDE SEQUENCE</scope>
    <source>
        <strain evidence="2">NSJ-51</strain>
    </source>
</reference>
<evidence type="ECO:0000313" key="3">
    <source>
        <dbReference type="Proteomes" id="UP000661435"/>
    </source>
</evidence>
<dbReference type="Pfam" id="PF02559">
    <property type="entry name" value="CarD_TRCF_RID"/>
    <property type="match status" value="1"/>
</dbReference>
<dbReference type="RefSeq" id="WP_186907582.1">
    <property type="nucleotide sequence ID" value="NZ_JACOPP010000009.1"/>
</dbReference>
<dbReference type="InterPro" id="IPR042215">
    <property type="entry name" value="CarD-like_C"/>
</dbReference>
<proteinExistence type="predicted"/>
<sequence>MSTTAPYPVGALIVYGGSGVCRVIGVGVPEGQSKTYYTLAPLYGTEVIYAPVDTRVFLRPVLTKEEADDLIRSMPSIRAERVETGNLQLRSRQYQASFQSHDAADLVKLIKTIHWRDAAARESGKRPGKLEEKYRKRAEELLYGELSAALGISRETVPQYIRGMLKEGKSGAGKAEAAS</sequence>
<organism evidence="2 3">
    <name type="scientific">Lawsonibacter hominis</name>
    <dbReference type="NCBI Taxonomy" id="2763053"/>
    <lineage>
        <taxon>Bacteria</taxon>
        <taxon>Bacillati</taxon>
        <taxon>Bacillota</taxon>
        <taxon>Clostridia</taxon>
        <taxon>Eubacteriales</taxon>
        <taxon>Oscillospiraceae</taxon>
        <taxon>Lawsonibacter</taxon>
    </lineage>
</organism>
<evidence type="ECO:0000313" key="2">
    <source>
        <dbReference type="EMBL" id="MBC5733690.1"/>
    </source>
</evidence>
<gene>
    <name evidence="2" type="ORF">H8S57_08095</name>
</gene>
<dbReference type="EMBL" id="JACOPP010000009">
    <property type="protein sequence ID" value="MBC5733690.1"/>
    <property type="molecule type" value="Genomic_DNA"/>
</dbReference>
<comment type="caution">
    <text evidence="2">The sequence shown here is derived from an EMBL/GenBank/DDBJ whole genome shotgun (WGS) entry which is preliminary data.</text>
</comment>
<accession>A0A8J6JF80</accession>
<feature type="domain" description="CarD-like/TRCF RNAP-interacting" evidence="1">
    <location>
        <begin position="9"/>
        <end position="54"/>
    </location>
</feature>
<dbReference type="AlphaFoldDB" id="A0A8J6JF80"/>
<protein>
    <submittedName>
        <fullName evidence="2">CarD family transcriptional regulator</fullName>
    </submittedName>
</protein>
<dbReference type="Proteomes" id="UP000661435">
    <property type="component" value="Unassembled WGS sequence"/>
</dbReference>
<dbReference type="InterPro" id="IPR003711">
    <property type="entry name" value="CarD-like/TRCF_RID"/>
</dbReference>
<name>A0A8J6JF80_9FIRM</name>
<dbReference type="Gene3D" id="1.20.58.1290">
    <property type="entry name" value="CarD-like, C-terminal domain"/>
    <property type="match status" value="1"/>
</dbReference>